<gene>
    <name evidence="1" type="ORF">OGAPHI_006576</name>
</gene>
<keyword evidence="2" id="KW-1185">Reference proteome</keyword>
<name>A0A9P8NY39_9ASCO</name>
<evidence type="ECO:0000313" key="2">
    <source>
        <dbReference type="Proteomes" id="UP000769157"/>
    </source>
</evidence>
<organism evidence="1 2">
    <name type="scientific">Ogataea philodendri</name>
    <dbReference type="NCBI Taxonomy" id="1378263"/>
    <lineage>
        <taxon>Eukaryota</taxon>
        <taxon>Fungi</taxon>
        <taxon>Dikarya</taxon>
        <taxon>Ascomycota</taxon>
        <taxon>Saccharomycotina</taxon>
        <taxon>Pichiomycetes</taxon>
        <taxon>Pichiales</taxon>
        <taxon>Pichiaceae</taxon>
        <taxon>Ogataea</taxon>
    </lineage>
</organism>
<evidence type="ECO:0000313" key="1">
    <source>
        <dbReference type="EMBL" id="KAH3661169.1"/>
    </source>
</evidence>
<reference evidence="1" key="1">
    <citation type="journal article" date="2021" name="Open Biol.">
        <title>Shared evolutionary footprints suggest mitochondrial oxidative damage underlies multiple complex I losses in fungi.</title>
        <authorList>
            <person name="Schikora-Tamarit M.A."/>
            <person name="Marcet-Houben M."/>
            <person name="Nosek J."/>
            <person name="Gabaldon T."/>
        </authorList>
    </citation>
    <scope>NUCLEOTIDE SEQUENCE</scope>
    <source>
        <strain evidence="1">CBS6075</strain>
    </source>
</reference>
<comment type="caution">
    <text evidence="1">The sequence shown here is derived from an EMBL/GenBank/DDBJ whole genome shotgun (WGS) entry which is preliminary data.</text>
</comment>
<dbReference type="EMBL" id="JAEUBE010000487">
    <property type="protein sequence ID" value="KAH3661169.1"/>
    <property type="molecule type" value="Genomic_DNA"/>
</dbReference>
<sequence>MKQLFVLVGQSFPYFGDSGDQEALQRGHDRSQRVEVPEVQTRDADLEPAFDRVSTLSHGELWLKNTLNHIVTQQVSEQHRPLDVWRKIQVQLLGREVLVQQLLHFDGAEHLGLDHGKLLGNLQSVEVEQRQVLVQDLPALLRGSPPRVQQRLGV</sequence>
<reference evidence="1" key="2">
    <citation type="submission" date="2021-01" db="EMBL/GenBank/DDBJ databases">
        <authorList>
            <person name="Schikora-Tamarit M.A."/>
        </authorList>
    </citation>
    <scope>NUCLEOTIDE SEQUENCE</scope>
    <source>
        <strain evidence="1">CBS6075</strain>
    </source>
</reference>
<protein>
    <submittedName>
        <fullName evidence="1">Uncharacterized protein</fullName>
    </submittedName>
</protein>
<dbReference type="GeneID" id="70238540"/>
<dbReference type="RefSeq" id="XP_046058293.1">
    <property type="nucleotide sequence ID" value="XM_046207876.1"/>
</dbReference>
<accession>A0A9P8NY39</accession>
<proteinExistence type="predicted"/>
<dbReference type="AlphaFoldDB" id="A0A9P8NY39"/>
<dbReference type="Proteomes" id="UP000769157">
    <property type="component" value="Unassembled WGS sequence"/>
</dbReference>